<dbReference type="GO" id="GO:0005886">
    <property type="term" value="C:plasma membrane"/>
    <property type="evidence" value="ECO:0007669"/>
    <property type="project" value="UniProtKB-SubCell"/>
</dbReference>
<dbReference type="Pfam" id="PF00924">
    <property type="entry name" value="MS_channel_2nd"/>
    <property type="match status" value="1"/>
</dbReference>
<feature type="signal peptide" evidence="8">
    <location>
        <begin position="1"/>
        <end position="32"/>
    </location>
</feature>
<dbReference type="Proteomes" id="UP001179121">
    <property type="component" value="Chromosome"/>
</dbReference>
<keyword evidence="8" id="KW-0732">Signal</keyword>
<dbReference type="Gene3D" id="1.10.287.1260">
    <property type="match status" value="1"/>
</dbReference>
<evidence type="ECO:0000256" key="1">
    <source>
        <dbReference type="ARBA" id="ARBA00004651"/>
    </source>
</evidence>
<comment type="similarity">
    <text evidence="2">Belongs to the MscS (TC 1.A.23) family.</text>
</comment>
<evidence type="ECO:0000313" key="12">
    <source>
        <dbReference type="Proteomes" id="UP001179121"/>
    </source>
</evidence>
<feature type="transmembrane region" description="Helical" evidence="7">
    <location>
        <begin position="292"/>
        <end position="312"/>
    </location>
</feature>
<dbReference type="Gene3D" id="3.30.70.100">
    <property type="match status" value="1"/>
</dbReference>
<dbReference type="InterPro" id="IPR049278">
    <property type="entry name" value="MS_channel_C"/>
</dbReference>
<accession>A0AA86N030</accession>
<comment type="subcellular location">
    <subcellularLocation>
        <location evidence="1">Cell membrane</location>
        <topology evidence="1">Multi-pass membrane protein</topology>
    </subcellularLocation>
</comment>
<proteinExistence type="inferred from homology"/>
<feature type="domain" description="Mechanosensitive ion channel MscS C-terminal" evidence="10">
    <location>
        <begin position="458"/>
        <end position="541"/>
    </location>
</feature>
<dbReference type="InterPro" id="IPR010920">
    <property type="entry name" value="LSM_dom_sf"/>
</dbReference>
<dbReference type="InterPro" id="IPR006685">
    <property type="entry name" value="MscS_channel_2nd"/>
</dbReference>
<evidence type="ECO:0000256" key="6">
    <source>
        <dbReference type="ARBA" id="ARBA00023136"/>
    </source>
</evidence>
<dbReference type="PANTHER" id="PTHR30566">
    <property type="entry name" value="YNAI-RELATED MECHANOSENSITIVE ION CHANNEL"/>
    <property type="match status" value="1"/>
</dbReference>
<name>A0AA86N030_9BACT</name>
<keyword evidence="6 7" id="KW-0472">Membrane</keyword>
<dbReference type="Gene3D" id="2.30.30.60">
    <property type="match status" value="1"/>
</dbReference>
<feature type="transmembrane region" description="Helical" evidence="7">
    <location>
        <begin position="263"/>
        <end position="280"/>
    </location>
</feature>
<evidence type="ECO:0000256" key="8">
    <source>
        <dbReference type="SAM" id="SignalP"/>
    </source>
</evidence>
<dbReference type="InterPro" id="IPR011066">
    <property type="entry name" value="MscS_channel_C_sf"/>
</dbReference>
<dbReference type="SUPFAM" id="SSF82689">
    <property type="entry name" value="Mechanosensitive channel protein MscS (YggB), C-terminal domain"/>
    <property type="match status" value="1"/>
</dbReference>
<dbReference type="InterPro" id="IPR011014">
    <property type="entry name" value="MscS_channel_TM-2"/>
</dbReference>
<dbReference type="EMBL" id="OX365700">
    <property type="protein sequence ID" value="CAI4032090.1"/>
    <property type="molecule type" value="Genomic_DNA"/>
</dbReference>
<feature type="transmembrane region" description="Helical" evidence="7">
    <location>
        <begin position="221"/>
        <end position="243"/>
    </location>
</feature>
<sequence>MRGLTRRLRLVVMIAGTALVMTNLPHPLPLWAAGDQTKPSVKELIKGAKERRAVETFQPEQLAGTQIPDDPLGRQTPRSAVKGFLKATRERDYATASEYLDLRNLPPGLDLNQGPDLARQFKIILDRALFIDLELLSSSPEGDRQDNLPAGRERVGRLAAGDKSYDILLQQVPYGDGAHIWKFASTTTADIPALYKEYGYGPLERFFPAWMFDYSILGIHLWQWVLTVTVLLLLYPVATWITWLGGRILRLFSVQRAENLERFFAAPLKLLVWILLARALSPLIGPSVAFSALMQVATIPLFALAWLLIRLVDFGASRILGDLDRRGLAGARVLVTPVSRLVKLVVMTGIMLLWLDNMGFKVTTLLAGLSISGVAVALASQKSLENIFGALTLFSSQPVRVGDFCRFGDQVGTVEEIGLRATRIRTLDRSLITVANGEFANLHLDNYSVRDRFWYHPQIGLRYETTPDQIRYILVEVQMMLYAHPKVLPEPLWVRFLGFGDYSLNVGVFAYIGVTDYTESLEIAEDLNLRIMDIVAAAGSDFAFPAQIQYELPGKPVDESRVHAVEAQVKEWKAQRALYLPNLPKEKITEIRGSLAYPPPGSPGAVPTSS</sequence>
<evidence type="ECO:0000256" key="3">
    <source>
        <dbReference type="ARBA" id="ARBA00022475"/>
    </source>
</evidence>
<dbReference type="Pfam" id="PF21082">
    <property type="entry name" value="MS_channel_3rd"/>
    <property type="match status" value="1"/>
</dbReference>
<feature type="chain" id="PRO_5041671787" evidence="8">
    <location>
        <begin position="33"/>
        <end position="610"/>
    </location>
</feature>
<dbReference type="AlphaFoldDB" id="A0AA86N030"/>
<reference evidence="11" key="1">
    <citation type="submission" date="2022-10" db="EMBL/GenBank/DDBJ databases">
        <authorList>
            <person name="Koch H."/>
        </authorList>
    </citation>
    <scope>NUCLEOTIDE SEQUENCE</scope>
    <source>
        <strain evidence="11">DNF</strain>
    </source>
</reference>
<dbReference type="SUPFAM" id="SSF82861">
    <property type="entry name" value="Mechanosensitive channel protein MscS (YggB), transmembrane region"/>
    <property type="match status" value="1"/>
</dbReference>
<feature type="domain" description="Mechanosensitive ion channel MscS" evidence="9">
    <location>
        <begin position="383"/>
        <end position="448"/>
    </location>
</feature>
<evidence type="ECO:0000259" key="9">
    <source>
        <dbReference type="Pfam" id="PF00924"/>
    </source>
</evidence>
<evidence type="ECO:0000313" key="11">
    <source>
        <dbReference type="EMBL" id="CAI4032090.1"/>
    </source>
</evidence>
<dbReference type="KEGG" id="nti:DNFV4_02515"/>
<feature type="transmembrane region" description="Helical" evidence="7">
    <location>
        <begin position="333"/>
        <end position="354"/>
    </location>
</feature>
<dbReference type="PANTHER" id="PTHR30566:SF5">
    <property type="entry name" value="MECHANOSENSITIVE ION CHANNEL PROTEIN 1, MITOCHONDRIAL-RELATED"/>
    <property type="match status" value="1"/>
</dbReference>
<dbReference type="SUPFAM" id="SSF50182">
    <property type="entry name" value="Sm-like ribonucleoproteins"/>
    <property type="match status" value="1"/>
</dbReference>
<evidence type="ECO:0000256" key="2">
    <source>
        <dbReference type="ARBA" id="ARBA00008017"/>
    </source>
</evidence>
<keyword evidence="3" id="KW-1003">Cell membrane</keyword>
<keyword evidence="5 7" id="KW-1133">Transmembrane helix</keyword>
<evidence type="ECO:0000256" key="5">
    <source>
        <dbReference type="ARBA" id="ARBA00022989"/>
    </source>
</evidence>
<evidence type="ECO:0000256" key="7">
    <source>
        <dbReference type="SAM" id="Phobius"/>
    </source>
</evidence>
<organism evidence="11 12">
    <name type="scientific">Nitrospira tepida</name>
    <dbReference type="NCBI Taxonomy" id="2973512"/>
    <lineage>
        <taxon>Bacteria</taxon>
        <taxon>Pseudomonadati</taxon>
        <taxon>Nitrospirota</taxon>
        <taxon>Nitrospiria</taxon>
        <taxon>Nitrospirales</taxon>
        <taxon>Nitrospiraceae</taxon>
        <taxon>Nitrospira</taxon>
    </lineage>
</organism>
<dbReference type="InterPro" id="IPR023408">
    <property type="entry name" value="MscS_beta-dom_sf"/>
</dbReference>
<dbReference type="GO" id="GO:0008381">
    <property type="term" value="F:mechanosensitive monoatomic ion channel activity"/>
    <property type="evidence" value="ECO:0007669"/>
    <property type="project" value="UniProtKB-ARBA"/>
</dbReference>
<protein>
    <submittedName>
        <fullName evidence="11">MscS Mechanosensitive ion channel</fullName>
    </submittedName>
</protein>
<evidence type="ECO:0000259" key="10">
    <source>
        <dbReference type="Pfam" id="PF21082"/>
    </source>
</evidence>
<evidence type="ECO:0000256" key="4">
    <source>
        <dbReference type="ARBA" id="ARBA00022692"/>
    </source>
</evidence>
<keyword evidence="4 7" id="KW-0812">Transmembrane</keyword>
<gene>
    <name evidence="11" type="ORF">DNFV4_02515</name>
</gene>
<keyword evidence="12" id="KW-1185">Reference proteome</keyword>